<dbReference type="Proteomes" id="UP000325579">
    <property type="component" value="Unassembled WGS sequence"/>
</dbReference>
<evidence type="ECO:0000313" key="2">
    <source>
        <dbReference type="Proteomes" id="UP000325579"/>
    </source>
</evidence>
<dbReference type="SUPFAM" id="SSF55486">
    <property type="entry name" value="Metalloproteases ('zincins'), catalytic domain"/>
    <property type="match status" value="1"/>
</dbReference>
<name>A0A5N7CU53_9EURO</name>
<dbReference type="GO" id="GO:0008237">
    <property type="term" value="F:metallopeptidase activity"/>
    <property type="evidence" value="ECO:0007669"/>
    <property type="project" value="InterPro"/>
</dbReference>
<dbReference type="AlphaFoldDB" id="A0A5N7CU53"/>
<accession>A0A5N7CU53</accession>
<keyword evidence="2" id="KW-1185">Reference proteome</keyword>
<proteinExistence type="predicted"/>
<dbReference type="EMBL" id="ML736881">
    <property type="protein sequence ID" value="KAE8397715.1"/>
    <property type="molecule type" value="Genomic_DNA"/>
</dbReference>
<dbReference type="GeneID" id="43670297"/>
<gene>
    <name evidence="1" type="ORF">BDV37DRAFT_276701</name>
</gene>
<dbReference type="OrthoDB" id="5951731at2759"/>
<protein>
    <submittedName>
        <fullName evidence="1">Metallo-peptidase family M12-domain-containing protein</fullName>
    </submittedName>
</protein>
<dbReference type="RefSeq" id="XP_031935034.1">
    <property type="nucleotide sequence ID" value="XM_032085606.1"/>
</dbReference>
<reference evidence="1 2" key="1">
    <citation type="submission" date="2019-04" db="EMBL/GenBank/DDBJ databases">
        <authorList>
            <consortium name="DOE Joint Genome Institute"/>
            <person name="Mondo S."/>
            <person name="Kjaerbolling I."/>
            <person name="Vesth T."/>
            <person name="Frisvad J.C."/>
            <person name="Nybo J.L."/>
            <person name="Theobald S."/>
            <person name="Kildgaard S."/>
            <person name="Isbrandt T."/>
            <person name="Kuo A."/>
            <person name="Sato A."/>
            <person name="Lyhne E.K."/>
            <person name="Kogle M.E."/>
            <person name="Wiebenga A."/>
            <person name="Kun R.S."/>
            <person name="Lubbers R.J."/>
            <person name="Makela M.R."/>
            <person name="Barry K."/>
            <person name="Chovatia M."/>
            <person name="Clum A."/>
            <person name="Daum C."/>
            <person name="Haridas S."/>
            <person name="He G."/>
            <person name="LaButti K."/>
            <person name="Lipzen A."/>
            <person name="Riley R."/>
            <person name="Salamov A."/>
            <person name="Simmons B.A."/>
            <person name="Magnuson J.K."/>
            <person name="Henrissat B."/>
            <person name="Mortensen U.H."/>
            <person name="Larsen T.O."/>
            <person name="Devries R.P."/>
            <person name="Grigoriev I.V."/>
            <person name="Machida M."/>
            <person name="Baker S.E."/>
            <person name="Andersen M.R."/>
            <person name="Cantor M.N."/>
            <person name="Hua S.X."/>
        </authorList>
    </citation>
    <scope>NUCLEOTIDE SEQUENCE [LARGE SCALE GENOMIC DNA]</scope>
    <source>
        <strain evidence="1 2">CBS 119388</strain>
    </source>
</reference>
<dbReference type="Gene3D" id="3.40.390.10">
    <property type="entry name" value="Collagenase (Catalytic Domain)"/>
    <property type="match status" value="1"/>
</dbReference>
<organism evidence="1 2">
    <name type="scientific">Aspergillus pseudonomiae</name>
    <dbReference type="NCBI Taxonomy" id="1506151"/>
    <lineage>
        <taxon>Eukaryota</taxon>
        <taxon>Fungi</taxon>
        <taxon>Dikarya</taxon>
        <taxon>Ascomycota</taxon>
        <taxon>Pezizomycotina</taxon>
        <taxon>Eurotiomycetes</taxon>
        <taxon>Eurotiomycetidae</taxon>
        <taxon>Eurotiales</taxon>
        <taxon>Aspergillaceae</taxon>
        <taxon>Aspergillus</taxon>
        <taxon>Aspergillus subgen. Circumdati</taxon>
    </lineage>
</organism>
<evidence type="ECO:0000313" key="1">
    <source>
        <dbReference type="EMBL" id="KAE8397715.1"/>
    </source>
</evidence>
<dbReference type="InterPro" id="IPR024079">
    <property type="entry name" value="MetalloPept_cat_dom_sf"/>
</dbReference>
<sequence>MRLNYAAASSTCKTSESEIHIEEAEIYTPLQRVDHLSRFSLGLRLSNEHRWLKFTLEPNDNIIADNTQLSYVDNGNCIGVCRNMERSAVMAFKGSVWVQGTGKCWDKVGWARICIRKDGPDPLFEGTYSKQKSIYDIQIRPAEMNNTHQWDLRRTISNTTGCPNSRMVASVGIATDCSYTASFDSTDAVIHNVIRMINSASEVFESSFNITLSLGALVVGERCQDLTPDPRTWNIPCSNGSLSHRLDLFSRWRASRRDNHAFWTLMTGCSGAGIGLAWMAQLCNTNFDQHCGTGANVVARTGVEWPVFA</sequence>
<dbReference type="Pfam" id="PF13688">
    <property type="entry name" value="Reprolysin_5"/>
    <property type="match status" value="1"/>
</dbReference>